<keyword evidence="4 6" id="KW-0238">DNA-binding</keyword>
<keyword evidence="5" id="KW-0804">Transcription</keyword>
<dbReference type="InterPro" id="IPR016032">
    <property type="entry name" value="Sig_transdc_resp-reg_C-effctor"/>
</dbReference>
<gene>
    <name evidence="9" type="ORF">KVH32_22250</name>
</gene>
<dbReference type="InterPro" id="IPR036388">
    <property type="entry name" value="WH-like_DNA-bd_sf"/>
</dbReference>
<keyword evidence="10" id="KW-1185">Reference proteome</keyword>
<dbReference type="SMART" id="SM01043">
    <property type="entry name" value="BTAD"/>
    <property type="match status" value="1"/>
</dbReference>
<dbReference type="InterPro" id="IPR005158">
    <property type="entry name" value="BTAD"/>
</dbReference>
<evidence type="ECO:0000313" key="10">
    <source>
        <dbReference type="Proteomes" id="UP000758701"/>
    </source>
</evidence>
<dbReference type="Pfam" id="PF00486">
    <property type="entry name" value="Trans_reg_C"/>
    <property type="match status" value="1"/>
</dbReference>
<dbReference type="RefSeq" id="WP_224286900.1">
    <property type="nucleotide sequence ID" value="NZ_JAHSST010000008.1"/>
</dbReference>
<protein>
    <submittedName>
        <fullName evidence="9">Transcriptional regulator</fullName>
    </submittedName>
</protein>
<evidence type="ECO:0000259" key="8">
    <source>
        <dbReference type="PROSITE" id="PS51755"/>
    </source>
</evidence>
<dbReference type="InterPro" id="IPR011990">
    <property type="entry name" value="TPR-like_helical_dom_sf"/>
</dbReference>
<evidence type="ECO:0000256" key="6">
    <source>
        <dbReference type="PROSITE-ProRule" id="PRU01091"/>
    </source>
</evidence>
<dbReference type="PRINTS" id="PR00364">
    <property type="entry name" value="DISEASERSIST"/>
</dbReference>
<evidence type="ECO:0000256" key="3">
    <source>
        <dbReference type="ARBA" id="ARBA00023015"/>
    </source>
</evidence>
<evidence type="ECO:0000256" key="1">
    <source>
        <dbReference type="ARBA" id="ARBA00005820"/>
    </source>
</evidence>
<dbReference type="Proteomes" id="UP000758701">
    <property type="component" value="Unassembled WGS sequence"/>
</dbReference>
<feature type="DNA-binding region" description="OmpR/PhoB-type" evidence="6">
    <location>
        <begin position="71"/>
        <end position="178"/>
    </location>
</feature>
<evidence type="ECO:0000256" key="4">
    <source>
        <dbReference type="ARBA" id="ARBA00023125"/>
    </source>
</evidence>
<dbReference type="PANTHER" id="PTHR35807">
    <property type="entry name" value="TRANSCRIPTIONAL REGULATOR REDD-RELATED"/>
    <property type="match status" value="1"/>
</dbReference>
<dbReference type="Pfam" id="PF03704">
    <property type="entry name" value="BTAD"/>
    <property type="match status" value="1"/>
</dbReference>
<dbReference type="SUPFAM" id="SSF46894">
    <property type="entry name" value="C-terminal effector domain of the bipartite response regulators"/>
    <property type="match status" value="1"/>
</dbReference>
<dbReference type="EMBL" id="JAHSTP010000008">
    <property type="protein sequence ID" value="MBZ6153852.1"/>
    <property type="molecule type" value="Genomic_DNA"/>
</dbReference>
<feature type="compositionally biased region" description="Basic residues" evidence="7">
    <location>
        <begin position="32"/>
        <end position="42"/>
    </location>
</feature>
<dbReference type="Pfam" id="PF00931">
    <property type="entry name" value="NB-ARC"/>
    <property type="match status" value="1"/>
</dbReference>
<evidence type="ECO:0000256" key="5">
    <source>
        <dbReference type="ARBA" id="ARBA00023163"/>
    </source>
</evidence>
<dbReference type="PROSITE" id="PS51755">
    <property type="entry name" value="OMPR_PHOB"/>
    <property type="match status" value="1"/>
</dbReference>
<dbReference type="InterPro" id="IPR027417">
    <property type="entry name" value="P-loop_NTPase"/>
</dbReference>
<dbReference type="Gene3D" id="3.40.50.300">
    <property type="entry name" value="P-loop containing nucleotide triphosphate hydrolases"/>
    <property type="match status" value="1"/>
</dbReference>
<dbReference type="SUPFAM" id="SSF52540">
    <property type="entry name" value="P-loop containing nucleoside triphosphate hydrolases"/>
    <property type="match status" value="1"/>
</dbReference>
<dbReference type="InterPro" id="IPR001867">
    <property type="entry name" value="OmpR/PhoB-type_DNA-bd"/>
</dbReference>
<proteinExistence type="inferred from homology"/>
<dbReference type="CDD" id="cd15831">
    <property type="entry name" value="BTAD"/>
    <property type="match status" value="1"/>
</dbReference>
<feature type="domain" description="OmpR/PhoB-type" evidence="8">
    <location>
        <begin position="71"/>
        <end position="178"/>
    </location>
</feature>
<dbReference type="Gene3D" id="1.10.10.10">
    <property type="entry name" value="Winged helix-like DNA-binding domain superfamily/Winged helix DNA-binding domain"/>
    <property type="match status" value="1"/>
</dbReference>
<dbReference type="InterPro" id="IPR002182">
    <property type="entry name" value="NB-ARC"/>
</dbReference>
<accession>A0ABS7W8P6</accession>
<name>A0ABS7W8P6_STROV</name>
<dbReference type="SMART" id="SM00862">
    <property type="entry name" value="Trans_reg_C"/>
    <property type="match status" value="1"/>
</dbReference>
<dbReference type="InterPro" id="IPR051677">
    <property type="entry name" value="AfsR-DnrI-RedD_regulator"/>
</dbReference>
<dbReference type="PANTHER" id="PTHR35807:SF1">
    <property type="entry name" value="TRANSCRIPTIONAL REGULATOR REDD"/>
    <property type="match status" value="1"/>
</dbReference>
<keyword evidence="3" id="KW-0805">Transcription regulation</keyword>
<feature type="region of interest" description="Disordered" evidence="7">
    <location>
        <begin position="1"/>
        <end position="77"/>
    </location>
</feature>
<evidence type="ECO:0000256" key="7">
    <source>
        <dbReference type="SAM" id="MobiDB-lite"/>
    </source>
</evidence>
<dbReference type="SUPFAM" id="SSF48452">
    <property type="entry name" value="TPR-like"/>
    <property type="match status" value="1"/>
</dbReference>
<feature type="compositionally biased region" description="Low complexity" evidence="7">
    <location>
        <begin position="1"/>
        <end position="16"/>
    </location>
</feature>
<comment type="similarity">
    <text evidence="1">Belongs to the AfsR/DnrI/RedD regulatory family.</text>
</comment>
<sequence>MDYDDLLVLPPVGHLPGTDDVPGRASPGVRTANRRGRARARLAKTSTRPGSAADGPVSAEGPAITPGDAPDGSARAPDEEGLCFALLGPVRAWRGERELDLGPPQQQAVLAALLLRRGRPATAAELIDAVWGDRPPRAAVSMLRTYASRLRKVLEPVRAAGEPPKVIVTAADGYRIRVPGRAVDLNLFEQRVAKARKLRGEGRLSAASELLHTALDVWEGTPLAGLPGPLAQDERSRLAEVRLSVLEASLDAEVELGRHGESIAALTALLSKHPLRERLCRLLMLALYRSGRQAEALAAYRGMRSTLVAELGIEPGTSLRDLHDRMLAADPALVPAGPPGEDDAQEASLPPVTGVRPAQLPADLATFTGRETELTQADAMLTSGGKTAAVVIAAFSGMAGVGKTTLAVHWAHRVAHRYPDGQLFLDLRGFDPAAAAMSPAEVVRVFLEALGVPARSVPDSPDARIALYRTLLADRRMLILLDNARNSEQVRPLLPGSPGCLVVVTSRTQLFGLVAGAGARPVAVNPLTPAEAHAFLTRRLGAGPPTAEPRATDEIIRRCGRLPLALALVAARAATRPGQPLGAVARELSDSRGSLDAFTVCDPATDLRAVFSSSYDHVSRPAARLFHLLGLVPGPDISVHAAAALAGLPLRETRTLLTELVRSHLLVEQSPGRHTVHELLRVHAAERVLTEEPRQERERAVERLLCWYLHTADAACPDLAERGCRTPLESPPPSCHPLTFTTRDQALRWCEQERPNLVAAAHLAATTARPCTVR</sequence>
<reference evidence="9 10" key="1">
    <citation type="submission" date="2021-06" db="EMBL/GenBank/DDBJ databases">
        <title>Ecological speciation of a Streptomyces species isolated from different habitats and geographic origins.</title>
        <authorList>
            <person name="Wang J."/>
        </authorList>
    </citation>
    <scope>NUCLEOTIDE SEQUENCE [LARGE SCALE GENOMIC DNA]</scope>
    <source>
        <strain evidence="9 10">FXJ8.012</strain>
    </source>
</reference>
<evidence type="ECO:0000313" key="9">
    <source>
        <dbReference type="EMBL" id="MBZ6153852.1"/>
    </source>
</evidence>
<evidence type="ECO:0000256" key="2">
    <source>
        <dbReference type="ARBA" id="ARBA00023012"/>
    </source>
</evidence>
<keyword evidence="2" id="KW-0902">Two-component regulatory system</keyword>
<dbReference type="Gene3D" id="1.25.40.10">
    <property type="entry name" value="Tetratricopeptide repeat domain"/>
    <property type="match status" value="1"/>
</dbReference>
<comment type="caution">
    <text evidence="9">The sequence shown here is derived from an EMBL/GenBank/DDBJ whole genome shotgun (WGS) entry which is preliminary data.</text>
</comment>
<organism evidence="9 10">
    <name type="scientific">Streptomyces olivaceus</name>
    <dbReference type="NCBI Taxonomy" id="47716"/>
    <lineage>
        <taxon>Bacteria</taxon>
        <taxon>Bacillati</taxon>
        <taxon>Actinomycetota</taxon>
        <taxon>Actinomycetes</taxon>
        <taxon>Kitasatosporales</taxon>
        <taxon>Streptomycetaceae</taxon>
        <taxon>Streptomyces</taxon>
    </lineage>
</organism>